<name>A0ABQ8Q267_9AGAR</name>
<proteinExistence type="predicted"/>
<gene>
    <name evidence="2" type="ORF">F5050DRAFT_1855648</name>
</gene>
<accession>A0ABQ8Q267</accession>
<feature type="region of interest" description="Disordered" evidence="1">
    <location>
        <begin position="170"/>
        <end position="243"/>
    </location>
</feature>
<reference evidence="2" key="1">
    <citation type="submission" date="2022-08" db="EMBL/GenBank/DDBJ databases">
        <authorList>
            <consortium name="DOE Joint Genome Institute"/>
            <person name="Min B."/>
            <person name="Riley R."/>
            <person name="Sierra-Patev S."/>
            <person name="Naranjo-Ortiz M."/>
            <person name="Looney B."/>
            <person name="Konkel Z."/>
            <person name="Slot J.C."/>
            <person name="Sakamoto Y."/>
            <person name="Steenwyk J.L."/>
            <person name="Rokas A."/>
            <person name="Carro J."/>
            <person name="Camarero S."/>
            <person name="Ferreira P."/>
            <person name="Molpeceres G."/>
            <person name="Ruiz-Duenas F.J."/>
            <person name="Serrano A."/>
            <person name="Henrissat B."/>
            <person name="Drula E."/>
            <person name="Hughes K.W."/>
            <person name="Mata J.L."/>
            <person name="Ishikawa N.K."/>
            <person name="Vargas-Isla R."/>
            <person name="Ushijima S."/>
            <person name="Smith C.A."/>
            <person name="Ahrendt S."/>
            <person name="Andreopoulos W."/>
            <person name="He G."/>
            <person name="Labutti K."/>
            <person name="Lipzen A."/>
            <person name="Ng V."/>
            <person name="Sandor L."/>
            <person name="Barry K."/>
            <person name="Martinez A.T."/>
            <person name="Xiao Y."/>
            <person name="Gibbons J.G."/>
            <person name="Terashima K."/>
            <person name="Hibbett D.S."/>
            <person name="Grigoriev I.V."/>
        </authorList>
    </citation>
    <scope>NUCLEOTIDE SEQUENCE</scope>
    <source>
        <strain evidence="2">TFB10827</strain>
    </source>
</reference>
<dbReference type="Pfam" id="PF20414">
    <property type="entry name" value="DUF6698"/>
    <property type="match status" value="1"/>
</dbReference>
<feature type="compositionally biased region" description="Acidic residues" evidence="1">
    <location>
        <begin position="227"/>
        <end position="243"/>
    </location>
</feature>
<comment type="caution">
    <text evidence="2">The sequence shown here is derived from an EMBL/GenBank/DDBJ whole genome shotgun (WGS) entry which is preliminary data.</text>
</comment>
<dbReference type="InterPro" id="IPR046521">
    <property type="entry name" value="DUF6698"/>
</dbReference>
<evidence type="ECO:0000256" key="1">
    <source>
        <dbReference type="SAM" id="MobiDB-lite"/>
    </source>
</evidence>
<evidence type="ECO:0000313" key="3">
    <source>
        <dbReference type="Proteomes" id="UP001163828"/>
    </source>
</evidence>
<protein>
    <submittedName>
        <fullName evidence="2">Uncharacterized protein</fullName>
    </submittedName>
</protein>
<sequence>MDSDAKVTYHWILDSLMSHDIPLTADDLPMFLYDLHKFDSKNKWDGLLHGRLLILVNLPLHLTWAWCSLCTSPAFCSKPTSVLLGITQSSPELIAYVAVQARFALSSRSLWTRSDSKFKFDHFYLNILSIFAHASDRWKESLFKFWNHECFHDIPNTAEAPANDSELASLFTESSTPEDNDSEDDDNQQGAMNRDVNEGGGDNDNGGNGNGGDSEDNGGQVNGGDGYIDEGDNFYDDGVGGDE</sequence>
<feature type="compositionally biased region" description="Acidic residues" evidence="1">
    <location>
        <begin position="176"/>
        <end position="187"/>
    </location>
</feature>
<evidence type="ECO:0000313" key="2">
    <source>
        <dbReference type="EMBL" id="KAJ3992538.1"/>
    </source>
</evidence>
<organism evidence="2 3">
    <name type="scientific">Lentinula boryana</name>
    <dbReference type="NCBI Taxonomy" id="40481"/>
    <lineage>
        <taxon>Eukaryota</taxon>
        <taxon>Fungi</taxon>
        <taxon>Dikarya</taxon>
        <taxon>Basidiomycota</taxon>
        <taxon>Agaricomycotina</taxon>
        <taxon>Agaricomycetes</taxon>
        <taxon>Agaricomycetidae</taxon>
        <taxon>Agaricales</taxon>
        <taxon>Marasmiineae</taxon>
        <taxon>Omphalotaceae</taxon>
        <taxon>Lentinula</taxon>
    </lineage>
</organism>
<dbReference type="Proteomes" id="UP001163828">
    <property type="component" value="Unassembled WGS sequence"/>
</dbReference>
<feature type="compositionally biased region" description="Gly residues" evidence="1">
    <location>
        <begin position="198"/>
        <end position="212"/>
    </location>
</feature>
<dbReference type="EMBL" id="MU790846">
    <property type="protein sequence ID" value="KAJ3992538.1"/>
    <property type="molecule type" value="Genomic_DNA"/>
</dbReference>
<keyword evidence="3" id="KW-1185">Reference proteome</keyword>